<evidence type="ECO:0000256" key="4">
    <source>
        <dbReference type="SAM" id="Phobius"/>
    </source>
</evidence>
<dbReference type="SMART" id="SM00255">
    <property type="entry name" value="TIR"/>
    <property type="match status" value="1"/>
</dbReference>
<dbReference type="Pfam" id="PF01582">
    <property type="entry name" value="TIR"/>
    <property type="match status" value="1"/>
</dbReference>
<dbReference type="InterPro" id="IPR002182">
    <property type="entry name" value="NB-ARC"/>
</dbReference>
<keyword evidence="4" id="KW-1133">Transmembrane helix</keyword>
<dbReference type="GO" id="GO:0006952">
    <property type="term" value="P:defense response"/>
    <property type="evidence" value="ECO:0007669"/>
    <property type="project" value="InterPro"/>
</dbReference>
<dbReference type="PRINTS" id="PR00364">
    <property type="entry name" value="DISEASERSIST"/>
</dbReference>
<dbReference type="ExpressionAtlas" id="A0A0D3AJJ8">
    <property type="expression patterns" value="baseline"/>
</dbReference>
<feature type="transmembrane region" description="Helical" evidence="4">
    <location>
        <begin position="1147"/>
        <end position="1169"/>
    </location>
</feature>
<dbReference type="Gene3D" id="3.40.50.300">
    <property type="entry name" value="P-loop containing nucleotide triphosphate hydrolases"/>
    <property type="match status" value="1"/>
</dbReference>
<keyword evidence="2" id="KW-0677">Repeat</keyword>
<evidence type="ECO:0000256" key="2">
    <source>
        <dbReference type="ARBA" id="ARBA00022737"/>
    </source>
</evidence>
<dbReference type="Proteomes" id="UP000032141">
    <property type="component" value="Chromosome C2"/>
</dbReference>
<feature type="domain" description="TIR" evidence="5">
    <location>
        <begin position="115"/>
        <end position="278"/>
    </location>
</feature>
<dbReference type="InterPro" id="IPR042197">
    <property type="entry name" value="Apaf_helical"/>
</dbReference>
<dbReference type="Gene3D" id="3.80.10.10">
    <property type="entry name" value="Ribonuclease Inhibitor"/>
    <property type="match status" value="2"/>
</dbReference>
<dbReference type="Pfam" id="PF00931">
    <property type="entry name" value="NB-ARC"/>
    <property type="match status" value="1"/>
</dbReference>
<dbReference type="Gramene" id="Bo2g013810.1">
    <property type="protein sequence ID" value="Bo2g013810.1"/>
    <property type="gene ID" value="Bo2g013810"/>
</dbReference>
<keyword evidence="7" id="KW-1185">Reference proteome</keyword>
<dbReference type="OMA" id="HRINEFM"/>
<dbReference type="Gene3D" id="1.10.8.430">
    <property type="entry name" value="Helical domain of apoptotic protease-activating factors"/>
    <property type="match status" value="1"/>
</dbReference>
<dbReference type="Pfam" id="PF23282">
    <property type="entry name" value="WHD_ROQ1"/>
    <property type="match status" value="1"/>
</dbReference>
<dbReference type="EnsemblPlants" id="Bo2g013810.1">
    <property type="protein sequence ID" value="Bo2g013810.1"/>
    <property type="gene ID" value="Bo2g013810"/>
</dbReference>
<dbReference type="SUPFAM" id="SSF52200">
    <property type="entry name" value="Toll/Interleukin receptor TIR domain"/>
    <property type="match status" value="1"/>
</dbReference>
<evidence type="ECO:0000313" key="7">
    <source>
        <dbReference type="Proteomes" id="UP000032141"/>
    </source>
</evidence>
<evidence type="ECO:0000259" key="5">
    <source>
        <dbReference type="PROSITE" id="PS50104"/>
    </source>
</evidence>
<dbReference type="FunFam" id="3.40.50.10140:FF:000007">
    <property type="entry name" value="Disease resistance protein (TIR-NBS-LRR class)"/>
    <property type="match status" value="1"/>
</dbReference>
<dbReference type="InterPro" id="IPR058192">
    <property type="entry name" value="WHD_ROQ1-like"/>
</dbReference>
<dbReference type="PROSITE" id="PS50104">
    <property type="entry name" value="TIR"/>
    <property type="match status" value="1"/>
</dbReference>
<dbReference type="eggNOG" id="ENOG502QQJE">
    <property type="taxonomic scope" value="Eukaryota"/>
</dbReference>
<keyword evidence="4" id="KW-0472">Membrane</keyword>
<dbReference type="GO" id="GO:0007165">
    <property type="term" value="P:signal transduction"/>
    <property type="evidence" value="ECO:0007669"/>
    <property type="project" value="InterPro"/>
</dbReference>
<dbReference type="GO" id="GO:0043531">
    <property type="term" value="F:ADP binding"/>
    <property type="evidence" value="ECO:0007669"/>
    <property type="project" value="InterPro"/>
</dbReference>
<dbReference type="SUPFAM" id="SSF52540">
    <property type="entry name" value="P-loop containing nucleoside triphosphate hydrolases"/>
    <property type="match status" value="1"/>
</dbReference>
<keyword evidence="4" id="KW-0812">Transmembrane</keyword>
<keyword evidence="3" id="KW-0520">NAD</keyword>
<organism evidence="6 7">
    <name type="scientific">Brassica oleracea var. oleracea</name>
    <dbReference type="NCBI Taxonomy" id="109376"/>
    <lineage>
        <taxon>Eukaryota</taxon>
        <taxon>Viridiplantae</taxon>
        <taxon>Streptophyta</taxon>
        <taxon>Embryophyta</taxon>
        <taxon>Tracheophyta</taxon>
        <taxon>Spermatophyta</taxon>
        <taxon>Magnoliopsida</taxon>
        <taxon>eudicotyledons</taxon>
        <taxon>Gunneridae</taxon>
        <taxon>Pentapetalae</taxon>
        <taxon>rosids</taxon>
        <taxon>malvids</taxon>
        <taxon>Brassicales</taxon>
        <taxon>Brassicaceae</taxon>
        <taxon>Brassiceae</taxon>
        <taxon>Brassica</taxon>
    </lineage>
</organism>
<dbReference type="SUPFAM" id="SSF52058">
    <property type="entry name" value="L domain-like"/>
    <property type="match status" value="1"/>
</dbReference>
<dbReference type="PANTHER" id="PTHR11017">
    <property type="entry name" value="LEUCINE-RICH REPEAT-CONTAINING PROTEIN"/>
    <property type="match status" value="1"/>
</dbReference>
<name>A0A0D3AJJ8_BRAOL</name>
<reference evidence="6" key="2">
    <citation type="submission" date="2015-03" db="UniProtKB">
        <authorList>
            <consortium name="EnsemblPlants"/>
        </authorList>
    </citation>
    <scope>IDENTIFICATION</scope>
</reference>
<protein>
    <recommendedName>
        <fullName evidence="5">TIR domain-containing protein</fullName>
    </recommendedName>
</protein>
<dbReference type="AlphaFoldDB" id="A0A0D3AJJ8"/>
<dbReference type="HOGENOM" id="CLU_001561_1_1_1"/>
<dbReference type="InterPro" id="IPR000157">
    <property type="entry name" value="TIR_dom"/>
</dbReference>
<proteinExistence type="predicted"/>
<dbReference type="PANTHER" id="PTHR11017:SF271">
    <property type="entry name" value="DISEASE RESISTANCE PROTEIN (TIR-NBS-LRR CLASS) FAMILY"/>
    <property type="match status" value="1"/>
</dbReference>
<dbReference type="InterPro" id="IPR035897">
    <property type="entry name" value="Toll_tir_struct_dom_sf"/>
</dbReference>
<dbReference type="Gene3D" id="3.40.50.10140">
    <property type="entry name" value="Toll/interleukin-1 receptor homology (TIR) domain"/>
    <property type="match status" value="1"/>
</dbReference>
<dbReference type="InterPro" id="IPR044974">
    <property type="entry name" value="Disease_R_plants"/>
</dbReference>
<sequence>MASAIYPSLRLRPTFSSATSLSSSSSSGDIKPRPAVILPLLVSVVNCITYSLTGKGLSLIGHSAGGWLARVYMEEYGTADISLLLTLDHHREDYQGLLIKQEVMTESSGKIRERWTYDVFLNFRGPDMRNGFMGHLYKSLVRSGIYAFKDDEEIERGEDISPKLLKAIENSKIHLVVLSPNYASSRWCLDELVHIMQCLEMESGHMLLPIFYDVHPADVRVQIGPFAEAFDKHRSRYTESKVQTWKATLASVAHLRGYVYSGNDDRIEVITRDILQRLPSSYLHLPTYGVGIKLRVHRINEFMCFDSDDVQTIGLCGMGGIGKTTLAKAAYNEYSYSFEGTSFLENFGEYFKKPQGKVHLQQKLLSDILRRHDIVFNNMDHAVKHRFRNKRVLVVLDNVEDVKQLHSTAIDWSCFGPGSRIIITSRNKHLLEQLGVVNIYSPDALNGKESLELVSWHSFRTEKPPADFRQLSEKLVEYCGGLPLAMEILGAFLFKRSISEWRSTLELLKQTPNADIQAKLQISFDALDPEQKDIFLDISCFFIGMDKDYVNCILDGCKLYPDIGLTVLKERFLVTVRDNRLVMHGLLREMGRNIVRGTSRNHCERWSRLWDPDDAIDVLANNSGTDAIEGLSLKVRATDDENLVAEAFSNLRNLRLLQLSHPQFLGKLKYLDLSHSLQLTETPDFWYLPNIEKLLLINCKKLVLVHKTIRLLSRKLVLLNLKGCTELRDLPVELYRLKSLETLILSGCSQLERLDDALGELESLTTLKADFTALRKIPSSSNQLKKLKELSLDGCKDLWKDRDYTHSDESPQESLPTTLSLTGLTCLMTLRLGSCNLSDELIPEDLGSLSCLEELDLQGNNFRNLQTDFGGLLSLQILKLDSCSELESLFSLPKKLRSFYASNCIMLERTPDLSGCLALQSLHLTNCFNLVETPGLDTLKRVGVIHLEMCKRISDTYRERIMQRWAVDGNGGIFVLGSSLPNWVSFKNEKHSISFTVPKSLNPDLVGFTLWTPYVSQQNDVMSAYSSKITLTNQTKGDVWSLPATDHIRMYREKHIWQGHFSNEEFNLQTGDQVEVSVDFGGQIAILEIGLSLAYREEDTDSSDSDTSEVGHDEIIDEQLILTEAAGGDDELVMEETQSRPRRKMGMGLKTLVGAFGLLTMTVIVVLGIHNGMLRRQNRLRSIDGGKNKDARLKFFSRQGFLN</sequence>
<evidence type="ECO:0000256" key="3">
    <source>
        <dbReference type="ARBA" id="ARBA00023027"/>
    </source>
</evidence>
<evidence type="ECO:0000256" key="1">
    <source>
        <dbReference type="ARBA" id="ARBA00022614"/>
    </source>
</evidence>
<dbReference type="InterPro" id="IPR032675">
    <property type="entry name" value="LRR_dom_sf"/>
</dbReference>
<keyword evidence="1" id="KW-0433">Leucine-rich repeat</keyword>
<reference evidence="6 7" key="1">
    <citation type="journal article" date="2014" name="Genome Biol.">
        <title>Transcriptome and methylome profiling reveals relics of genome dominance in the mesopolyploid Brassica oleracea.</title>
        <authorList>
            <person name="Parkin I.A."/>
            <person name="Koh C."/>
            <person name="Tang H."/>
            <person name="Robinson S.J."/>
            <person name="Kagale S."/>
            <person name="Clarke W.E."/>
            <person name="Town C.D."/>
            <person name="Nixon J."/>
            <person name="Krishnakumar V."/>
            <person name="Bidwell S.L."/>
            <person name="Denoeud F."/>
            <person name="Belcram H."/>
            <person name="Links M.G."/>
            <person name="Just J."/>
            <person name="Clarke C."/>
            <person name="Bender T."/>
            <person name="Huebert T."/>
            <person name="Mason A.S."/>
            <person name="Pires J.C."/>
            <person name="Barker G."/>
            <person name="Moore J."/>
            <person name="Walley P.G."/>
            <person name="Manoli S."/>
            <person name="Batley J."/>
            <person name="Edwards D."/>
            <person name="Nelson M.N."/>
            <person name="Wang X."/>
            <person name="Paterson A.H."/>
            <person name="King G."/>
            <person name="Bancroft I."/>
            <person name="Chalhoub B."/>
            <person name="Sharpe A.G."/>
        </authorList>
    </citation>
    <scope>NUCLEOTIDE SEQUENCE</scope>
    <source>
        <strain evidence="6 7">cv. TO1000</strain>
    </source>
</reference>
<evidence type="ECO:0000313" key="6">
    <source>
        <dbReference type="EnsemblPlants" id="Bo2g013810.1"/>
    </source>
</evidence>
<dbReference type="InterPro" id="IPR027417">
    <property type="entry name" value="P-loop_NTPase"/>
</dbReference>
<accession>A0A0D3AJJ8</accession>